<keyword evidence="3" id="KW-1185">Reference proteome</keyword>
<keyword evidence="1" id="KW-1133">Transmembrane helix</keyword>
<dbReference type="AlphaFoldDB" id="A0A6G4XMY2"/>
<evidence type="ECO:0000313" key="2">
    <source>
        <dbReference type="EMBL" id="NGO78936.1"/>
    </source>
</evidence>
<comment type="caution">
    <text evidence="2">The sequence shown here is derived from an EMBL/GenBank/DDBJ whole genome shotgun (WGS) entry which is preliminary data.</text>
</comment>
<keyword evidence="1" id="KW-0472">Membrane</keyword>
<evidence type="ECO:0000256" key="1">
    <source>
        <dbReference type="SAM" id="Phobius"/>
    </source>
</evidence>
<sequence>MLEIGLLLGGMAAIVTVLIAVVLRRNSRTENADGLLMEQYARDQAHDDRMTYRYTNVIFEVPPNRRDPHRR</sequence>
<name>A0A6G4XMY2_9ACTN</name>
<protein>
    <submittedName>
        <fullName evidence="2">Uncharacterized protein</fullName>
    </submittedName>
</protein>
<keyword evidence="1" id="KW-0812">Transmembrane</keyword>
<gene>
    <name evidence="2" type="ORF">G6045_25225</name>
</gene>
<evidence type="ECO:0000313" key="3">
    <source>
        <dbReference type="Proteomes" id="UP000481109"/>
    </source>
</evidence>
<dbReference type="RefSeq" id="WP_165334385.1">
    <property type="nucleotide sequence ID" value="NZ_JAAKZW010000125.1"/>
</dbReference>
<proteinExistence type="predicted"/>
<reference evidence="2 3" key="1">
    <citation type="submission" date="2020-02" db="EMBL/GenBank/DDBJ databases">
        <title>Whole-genome analyses of novel actinobacteria.</title>
        <authorList>
            <person name="Sahin N."/>
            <person name="Tokatli A."/>
        </authorList>
    </citation>
    <scope>NUCLEOTIDE SEQUENCE [LARGE SCALE GENOMIC DNA]</scope>
    <source>
        <strain evidence="2 3">YC504</strain>
    </source>
</reference>
<feature type="transmembrane region" description="Helical" evidence="1">
    <location>
        <begin position="6"/>
        <end position="23"/>
    </location>
</feature>
<dbReference type="EMBL" id="JAAKZW010000125">
    <property type="protein sequence ID" value="NGO78936.1"/>
    <property type="molecule type" value="Genomic_DNA"/>
</dbReference>
<accession>A0A6G4XMY2</accession>
<dbReference type="Proteomes" id="UP000481109">
    <property type="component" value="Unassembled WGS sequence"/>
</dbReference>
<organism evidence="2 3">
    <name type="scientific">Streptomyces mesophilus</name>
    <dbReference type="NCBI Taxonomy" id="1775132"/>
    <lineage>
        <taxon>Bacteria</taxon>
        <taxon>Bacillati</taxon>
        <taxon>Actinomycetota</taxon>
        <taxon>Actinomycetes</taxon>
        <taxon>Kitasatosporales</taxon>
        <taxon>Streptomycetaceae</taxon>
        <taxon>Streptomyces</taxon>
    </lineage>
</organism>